<evidence type="ECO:0000259" key="2">
    <source>
        <dbReference type="Pfam" id="PF14512"/>
    </source>
</evidence>
<dbReference type="Proteomes" id="UP000469325">
    <property type="component" value="Unassembled WGS sequence"/>
</dbReference>
<dbReference type="SUPFAM" id="SSF55469">
    <property type="entry name" value="FMN-dependent nitroreductase-like"/>
    <property type="match status" value="1"/>
</dbReference>
<dbReference type="EMBL" id="VUNC01000005">
    <property type="protein sequence ID" value="MST72873.1"/>
    <property type="molecule type" value="Genomic_DNA"/>
</dbReference>
<dbReference type="GO" id="GO:0016491">
    <property type="term" value="F:oxidoreductase activity"/>
    <property type="evidence" value="ECO:0007669"/>
    <property type="project" value="InterPro"/>
</dbReference>
<gene>
    <name evidence="3" type="ORF">FYJ68_07110</name>
</gene>
<dbReference type="Pfam" id="PF14512">
    <property type="entry name" value="TM1586_NiRdase"/>
    <property type="match status" value="1"/>
</dbReference>
<dbReference type="AlphaFoldDB" id="A0A6N7XEW8"/>
<feature type="region of interest" description="Disordered" evidence="1">
    <location>
        <begin position="1"/>
        <end position="53"/>
    </location>
</feature>
<evidence type="ECO:0000313" key="3">
    <source>
        <dbReference type="EMBL" id="MST72873.1"/>
    </source>
</evidence>
<sequence length="285" mass="31369">MNMCGKGDAPVEEQEQASQAKPQDQGERDESQEAARPRHAVPKPGSVPWDEDPETAMSLMLSRHAVRSFTDEPIDQQTREALQREVRRGNEAGRLHMCLAWDEPEAFDSRLAHYGNFSGVHNYLVIAGPADKGLEARAGYFGERVVLLAQQLGLNSCWVAMSYKRRLVRASLPKGDRLVIVVALGHGTTEGKMHPCKSVPQVSKPAINVPAWFTRGVEAALLAPTAMNQQGFWITLTGRRDLQSRDIVQIQPGGGPCAKIDAGIARLHFELGAGEKNFAWQDNLL</sequence>
<organism evidence="3 4">
    <name type="scientific">Olsenella porci</name>
    <dbReference type="NCBI Taxonomy" id="2652279"/>
    <lineage>
        <taxon>Bacteria</taxon>
        <taxon>Bacillati</taxon>
        <taxon>Actinomycetota</taxon>
        <taxon>Coriobacteriia</taxon>
        <taxon>Coriobacteriales</taxon>
        <taxon>Atopobiaceae</taxon>
        <taxon>Olsenella</taxon>
    </lineage>
</organism>
<keyword evidence="4" id="KW-1185">Reference proteome</keyword>
<reference evidence="3 4" key="1">
    <citation type="submission" date="2019-08" db="EMBL/GenBank/DDBJ databases">
        <title>In-depth cultivation of the pig gut microbiome towards novel bacterial diversity and tailored functional studies.</title>
        <authorList>
            <person name="Wylensek D."/>
            <person name="Hitch T.C.A."/>
            <person name="Clavel T."/>
        </authorList>
    </citation>
    <scope>NUCLEOTIDE SEQUENCE [LARGE SCALE GENOMIC DNA]</scope>
    <source>
        <strain evidence="3 4">CA-Schmier-601-WT-1</strain>
    </source>
</reference>
<evidence type="ECO:0000313" key="4">
    <source>
        <dbReference type="Proteomes" id="UP000469325"/>
    </source>
</evidence>
<dbReference type="Gene3D" id="3.40.109.10">
    <property type="entry name" value="NADH Oxidase"/>
    <property type="match status" value="1"/>
</dbReference>
<accession>A0A6N7XEW8</accession>
<comment type="caution">
    <text evidence="3">The sequence shown here is derived from an EMBL/GenBank/DDBJ whole genome shotgun (WGS) entry which is preliminary data.</text>
</comment>
<feature type="compositionally biased region" description="Basic and acidic residues" evidence="1">
    <location>
        <begin position="24"/>
        <end position="36"/>
    </location>
</feature>
<dbReference type="InterPro" id="IPR000415">
    <property type="entry name" value="Nitroreductase-like"/>
</dbReference>
<protein>
    <submittedName>
        <fullName evidence="3">Nitroreductase</fullName>
    </submittedName>
</protein>
<dbReference type="InterPro" id="IPR029478">
    <property type="entry name" value="TM1586_NiRdase"/>
</dbReference>
<proteinExistence type="predicted"/>
<evidence type="ECO:0000256" key="1">
    <source>
        <dbReference type="SAM" id="MobiDB-lite"/>
    </source>
</evidence>
<name>A0A6N7XEW8_9ACTN</name>
<feature type="domain" description="Putative nitroreductase TM1586" evidence="2">
    <location>
        <begin position="58"/>
        <end position="273"/>
    </location>
</feature>